<accession>A0A1V4SWW8</accession>
<evidence type="ECO:0000313" key="1">
    <source>
        <dbReference type="EMBL" id="OPX47848.1"/>
    </source>
</evidence>
<dbReference type="AlphaFoldDB" id="A0A1V4SWW8"/>
<name>A0A1V4SWW8_9CLOT</name>
<organism evidence="1 2">
    <name type="scientific">Clostridium thermobutyricum DSM 4928</name>
    <dbReference type="NCBI Taxonomy" id="1121339"/>
    <lineage>
        <taxon>Bacteria</taxon>
        <taxon>Bacillati</taxon>
        <taxon>Bacillota</taxon>
        <taxon>Clostridia</taxon>
        <taxon>Eubacteriales</taxon>
        <taxon>Clostridiaceae</taxon>
        <taxon>Clostridium</taxon>
    </lineage>
</organism>
<dbReference type="RefSeq" id="WP_080022634.1">
    <property type="nucleotide sequence ID" value="NZ_LTAY01000037.1"/>
</dbReference>
<comment type="caution">
    <text evidence="1">The sequence shown here is derived from an EMBL/GenBank/DDBJ whole genome shotgun (WGS) entry which is preliminary data.</text>
</comment>
<dbReference type="Proteomes" id="UP000191448">
    <property type="component" value="Unassembled WGS sequence"/>
</dbReference>
<reference evidence="1 2" key="1">
    <citation type="submission" date="2016-02" db="EMBL/GenBank/DDBJ databases">
        <title>Genome sequence of Clostridium thermobutyricum DSM 4928.</title>
        <authorList>
            <person name="Poehlein A."/>
            <person name="Daniel R."/>
        </authorList>
    </citation>
    <scope>NUCLEOTIDE SEQUENCE [LARGE SCALE GENOMIC DNA]</scope>
    <source>
        <strain evidence="1 2">DSM 4928</strain>
    </source>
</reference>
<dbReference type="EMBL" id="LTAY01000037">
    <property type="protein sequence ID" value="OPX47848.1"/>
    <property type="molecule type" value="Genomic_DNA"/>
</dbReference>
<gene>
    <name evidence="1" type="ORF">CLTHE_14190</name>
</gene>
<sequence>MLIRLLNKYELLQIKETIDKEINELGDFDSGIYVNLKNGFLYVNNIVDQLTIHEEDNFYSDLICNLNLKQSQLLIDYFVEKL</sequence>
<proteinExistence type="predicted"/>
<evidence type="ECO:0000313" key="2">
    <source>
        <dbReference type="Proteomes" id="UP000191448"/>
    </source>
</evidence>
<protein>
    <submittedName>
        <fullName evidence="1">Uncharacterized protein</fullName>
    </submittedName>
</protein>